<comment type="caution">
    <text evidence="1">The sequence shown here is derived from an EMBL/GenBank/DDBJ whole genome shotgun (WGS) entry which is preliminary data.</text>
</comment>
<evidence type="ECO:0000313" key="2">
    <source>
        <dbReference type="Proteomes" id="UP000596977"/>
    </source>
</evidence>
<evidence type="ECO:0000313" key="1">
    <source>
        <dbReference type="EMBL" id="GGA64672.1"/>
    </source>
</evidence>
<protein>
    <submittedName>
        <fullName evidence="1">Uncharacterized protein</fullName>
    </submittedName>
</protein>
<reference evidence="1 2" key="1">
    <citation type="journal article" date="2014" name="Int. J. Syst. Evol. Microbiol.">
        <title>Complete genome sequence of Corynebacterium casei LMG S-19264T (=DSM 44701T), isolated from a smear-ripened cheese.</title>
        <authorList>
            <consortium name="US DOE Joint Genome Institute (JGI-PGF)"/>
            <person name="Walter F."/>
            <person name="Albersmeier A."/>
            <person name="Kalinowski J."/>
            <person name="Ruckert C."/>
        </authorList>
    </citation>
    <scope>NUCLEOTIDE SEQUENCE [LARGE SCALE GENOMIC DNA]</scope>
    <source>
        <strain evidence="1 2">CGMCC 1.15896</strain>
    </source>
</reference>
<name>A0A916RPX8_9HYPH</name>
<dbReference type="EMBL" id="BMKB01000013">
    <property type="protein sequence ID" value="GGA64672.1"/>
    <property type="molecule type" value="Genomic_DNA"/>
</dbReference>
<keyword evidence="2" id="KW-1185">Reference proteome</keyword>
<proteinExistence type="predicted"/>
<gene>
    <name evidence="1" type="ORF">GCM10011499_38930</name>
</gene>
<organism evidence="1 2">
    <name type="scientific">Pelagibacterium lentulum</name>
    <dbReference type="NCBI Taxonomy" id="2029865"/>
    <lineage>
        <taxon>Bacteria</taxon>
        <taxon>Pseudomonadati</taxon>
        <taxon>Pseudomonadota</taxon>
        <taxon>Alphaproteobacteria</taxon>
        <taxon>Hyphomicrobiales</taxon>
        <taxon>Devosiaceae</taxon>
        <taxon>Pelagibacterium</taxon>
    </lineage>
</organism>
<sequence length="85" mass="9097">MTRPNDIMAAAERVYEKVGRGSIQDIDTIAGAIEAAVIAERERCATAAVQQTFDAHELAQTSDYGRGMDHAARTILTAIRGGSYA</sequence>
<accession>A0A916RPX8</accession>
<dbReference type="AlphaFoldDB" id="A0A916RPX8"/>
<dbReference type="Proteomes" id="UP000596977">
    <property type="component" value="Unassembled WGS sequence"/>
</dbReference>
<dbReference type="RefSeq" id="WP_127071388.1">
    <property type="nucleotide sequence ID" value="NZ_BMKB01000013.1"/>
</dbReference>